<dbReference type="Proteomes" id="UP001291623">
    <property type="component" value="Unassembled WGS sequence"/>
</dbReference>
<organism evidence="2 3">
    <name type="scientific">Anisodus tanguticus</name>
    <dbReference type="NCBI Taxonomy" id="243964"/>
    <lineage>
        <taxon>Eukaryota</taxon>
        <taxon>Viridiplantae</taxon>
        <taxon>Streptophyta</taxon>
        <taxon>Embryophyta</taxon>
        <taxon>Tracheophyta</taxon>
        <taxon>Spermatophyta</taxon>
        <taxon>Magnoliopsida</taxon>
        <taxon>eudicotyledons</taxon>
        <taxon>Gunneridae</taxon>
        <taxon>Pentapetalae</taxon>
        <taxon>asterids</taxon>
        <taxon>lamiids</taxon>
        <taxon>Solanales</taxon>
        <taxon>Solanaceae</taxon>
        <taxon>Solanoideae</taxon>
        <taxon>Hyoscyameae</taxon>
        <taxon>Anisodus</taxon>
    </lineage>
</organism>
<dbReference type="EMBL" id="JAVYJV010000018">
    <property type="protein sequence ID" value="KAK4348268.1"/>
    <property type="molecule type" value="Genomic_DNA"/>
</dbReference>
<feature type="compositionally biased region" description="Polar residues" evidence="1">
    <location>
        <begin position="127"/>
        <end position="138"/>
    </location>
</feature>
<evidence type="ECO:0000313" key="2">
    <source>
        <dbReference type="EMBL" id="KAK4348268.1"/>
    </source>
</evidence>
<evidence type="ECO:0000313" key="3">
    <source>
        <dbReference type="Proteomes" id="UP001291623"/>
    </source>
</evidence>
<reference evidence="2" key="1">
    <citation type="submission" date="2023-12" db="EMBL/GenBank/DDBJ databases">
        <title>Genome assembly of Anisodus tanguticus.</title>
        <authorList>
            <person name="Wang Y.-J."/>
        </authorList>
    </citation>
    <scope>NUCLEOTIDE SEQUENCE</scope>
    <source>
        <strain evidence="2">KB-2021</strain>
        <tissue evidence="2">Leaf</tissue>
    </source>
</reference>
<keyword evidence="3" id="KW-1185">Reference proteome</keyword>
<protein>
    <submittedName>
        <fullName evidence="2">Uncharacterized protein</fullName>
    </submittedName>
</protein>
<feature type="compositionally biased region" description="Polar residues" evidence="1">
    <location>
        <begin position="103"/>
        <end position="113"/>
    </location>
</feature>
<accession>A0AAE1RB16</accession>
<feature type="region of interest" description="Disordered" evidence="1">
    <location>
        <begin position="48"/>
        <end position="161"/>
    </location>
</feature>
<proteinExistence type="predicted"/>
<feature type="compositionally biased region" description="Basic and acidic residues" evidence="1">
    <location>
        <begin position="54"/>
        <end position="80"/>
    </location>
</feature>
<feature type="compositionally biased region" description="Polar residues" evidence="1">
    <location>
        <begin position="147"/>
        <end position="161"/>
    </location>
</feature>
<comment type="caution">
    <text evidence="2">The sequence shown here is derived from an EMBL/GenBank/DDBJ whole genome shotgun (WGS) entry which is preliminary data.</text>
</comment>
<gene>
    <name evidence="2" type="ORF">RND71_034607</name>
</gene>
<sequence>MSKATFPIATSNVRKFFLSEYKSWWVKVHERFLEDNLQSLVNAVGPITNVPQGHNEEAHQASKKRPSQDESDSSHGDHNFKRMRACPSSLEDTNSPVVEISDSVGNPSRTVTTHIKEPSNVYILVASHQSKPQDSSESVAGLDLQKSFPTSKSEQEATSIP</sequence>
<evidence type="ECO:0000256" key="1">
    <source>
        <dbReference type="SAM" id="MobiDB-lite"/>
    </source>
</evidence>
<dbReference type="AlphaFoldDB" id="A0AAE1RB16"/>
<name>A0AAE1RB16_9SOLA</name>